<organism evidence="1 2">
    <name type="scientific">Methylophaga frappieri (strain ATCC BAA-2434 / DSM 25690 / JAM7)</name>
    <dbReference type="NCBI Taxonomy" id="754477"/>
    <lineage>
        <taxon>Bacteria</taxon>
        <taxon>Pseudomonadati</taxon>
        <taxon>Pseudomonadota</taxon>
        <taxon>Gammaproteobacteria</taxon>
        <taxon>Thiotrichales</taxon>
        <taxon>Piscirickettsiaceae</taxon>
        <taxon>Methylophaga</taxon>
    </lineage>
</organism>
<dbReference type="EMBL" id="CP003380">
    <property type="protein sequence ID" value="AFJ02199.1"/>
    <property type="molecule type" value="Genomic_DNA"/>
</dbReference>
<dbReference type="Proteomes" id="UP000009145">
    <property type="component" value="Chromosome"/>
</dbReference>
<dbReference type="InterPro" id="IPR042564">
    <property type="entry name" value="CRISPR-Cas6/Csy4_sf"/>
</dbReference>
<dbReference type="InterPro" id="IPR013396">
    <property type="entry name" value="CRISPR-assoc_prot_Csy4"/>
</dbReference>
<dbReference type="RefSeq" id="WP_014703619.1">
    <property type="nucleotide sequence ID" value="NC_017856.1"/>
</dbReference>
<dbReference type="KEGG" id="mec:Q7C_1040"/>
<evidence type="ECO:0000313" key="1">
    <source>
        <dbReference type="EMBL" id="AFJ02199.1"/>
    </source>
</evidence>
<dbReference type="Pfam" id="PF09618">
    <property type="entry name" value="Cas_Csy4"/>
    <property type="match status" value="1"/>
</dbReference>
<dbReference type="NCBIfam" id="TIGR02563">
    <property type="entry name" value="cas_Csy4"/>
    <property type="match status" value="1"/>
</dbReference>
<dbReference type="GO" id="GO:0043571">
    <property type="term" value="P:maintenance of CRISPR repeat elements"/>
    <property type="evidence" value="ECO:0007669"/>
    <property type="project" value="InterPro"/>
</dbReference>
<dbReference type="Gene3D" id="3.30.70.2540">
    <property type="entry name" value="CRISPR-associated endoribonuclease Cas6/Csy4"/>
    <property type="match status" value="1"/>
</dbReference>
<dbReference type="PATRIC" id="fig|754477.3.peg.1021"/>
<accession>I1YH06</accession>
<dbReference type="AlphaFoldDB" id="I1YH06"/>
<dbReference type="CDD" id="cd09739">
    <property type="entry name" value="Cas6_I-F"/>
    <property type="match status" value="1"/>
</dbReference>
<proteinExistence type="predicted"/>
<dbReference type="HOGENOM" id="CLU_108958_0_0_6"/>
<keyword evidence="2" id="KW-1185">Reference proteome</keyword>
<evidence type="ECO:0000313" key="2">
    <source>
        <dbReference type="Proteomes" id="UP000009145"/>
    </source>
</evidence>
<reference evidence="1 2" key="1">
    <citation type="journal article" date="2012" name="J. Bacteriol.">
        <title>Complete genome sequences of Methylophaga sp. strain JAM1 and Methylophaga sp. strain JAM7.</title>
        <authorList>
            <person name="Villeneuve C."/>
            <person name="Martineau C."/>
            <person name="Mauffrey F."/>
            <person name="Villemur R."/>
        </authorList>
    </citation>
    <scope>NUCLEOTIDE SEQUENCE [LARGE SCALE GENOMIC DNA]</scope>
    <source>
        <strain evidence="1 2">JAM7</strain>
    </source>
</reference>
<name>I1YH06_METFJ</name>
<dbReference type="OrthoDB" id="259831at2"/>
<protein>
    <submittedName>
        <fullName evidence="1">CRISPR-associated protein Cas6/Csy4, subtype I-F/YPEST</fullName>
    </submittedName>
</protein>
<dbReference type="eggNOG" id="ENOG5032RVU">
    <property type="taxonomic scope" value="Bacteria"/>
</dbReference>
<dbReference type="GO" id="GO:0004519">
    <property type="term" value="F:endonuclease activity"/>
    <property type="evidence" value="ECO:0007669"/>
    <property type="project" value="InterPro"/>
</dbReference>
<dbReference type="STRING" id="754477.Q7C_1040"/>
<sequence>MNYYLDIHILPDPEFKETVLMNAIYTKLHKALCDSQSTDIGVSFPNHNLTLGNTLRLHGTAEALDKIQCRNWIGSMSVYCQNSDIQSVPADVKFRTISRQQPTMSAAKLKRLIKRGSITEAEAKNYKAKMFTKGLDNPYVELVSGSNGHRHRRYIEFGSLHDNPVDGDFDQFGLSKTATIPWF</sequence>
<gene>
    <name evidence="1" type="ordered locus">Q7C_1040</name>
</gene>